<proteinExistence type="predicted"/>
<protein>
    <submittedName>
        <fullName evidence="1">Uncharacterized protein</fullName>
    </submittedName>
</protein>
<accession>A0A1Q9C0N2</accession>
<comment type="caution">
    <text evidence="1">The sequence shown here is derived from an EMBL/GenBank/DDBJ whole genome shotgun (WGS) entry which is preliminary data.</text>
</comment>
<dbReference type="Proteomes" id="UP000186817">
    <property type="component" value="Unassembled WGS sequence"/>
</dbReference>
<sequence length="124" mass="13623">MGLKGFLNTGQVDIDFASGASEQGGHRLRFVVAGQLLITLKASLRLEPLFQRLQSTFGAAAALPAQALDFGSVQGDNQLCQLYTAQVVVYFNFNFDTGCDQLYVAQVVVYFNFDTGWDQLYIAQ</sequence>
<organism evidence="1 2">
    <name type="scientific">Symbiodinium microadriaticum</name>
    <name type="common">Dinoflagellate</name>
    <name type="synonym">Zooxanthella microadriatica</name>
    <dbReference type="NCBI Taxonomy" id="2951"/>
    <lineage>
        <taxon>Eukaryota</taxon>
        <taxon>Sar</taxon>
        <taxon>Alveolata</taxon>
        <taxon>Dinophyceae</taxon>
        <taxon>Suessiales</taxon>
        <taxon>Symbiodiniaceae</taxon>
        <taxon>Symbiodinium</taxon>
    </lineage>
</organism>
<evidence type="ECO:0000313" key="2">
    <source>
        <dbReference type="Proteomes" id="UP000186817"/>
    </source>
</evidence>
<gene>
    <name evidence="1" type="ORF">AK812_SmicGene43582</name>
</gene>
<name>A0A1Q9C0N2_SYMMI</name>
<keyword evidence="2" id="KW-1185">Reference proteome</keyword>
<dbReference type="EMBL" id="LSRX01002012">
    <property type="protein sequence ID" value="OLP76478.1"/>
    <property type="molecule type" value="Genomic_DNA"/>
</dbReference>
<dbReference type="AlphaFoldDB" id="A0A1Q9C0N2"/>
<evidence type="ECO:0000313" key="1">
    <source>
        <dbReference type="EMBL" id="OLP76478.1"/>
    </source>
</evidence>
<reference evidence="1 2" key="1">
    <citation type="submission" date="2016-02" db="EMBL/GenBank/DDBJ databases">
        <title>Genome analysis of coral dinoflagellate symbionts highlights evolutionary adaptations to a symbiotic lifestyle.</title>
        <authorList>
            <person name="Aranda M."/>
            <person name="Li Y."/>
            <person name="Liew Y.J."/>
            <person name="Baumgarten S."/>
            <person name="Simakov O."/>
            <person name="Wilson M."/>
            <person name="Piel J."/>
            <person name="Ashoor H."/>
            <person name="Bougouffa S."/>
            <person name="Bajic V.B."/>
            <person name="Ryu T."/>
            <person name="Ravasi T."/>
            <person name="Bayer T."/>
            <person name="Micklem G."/>
            <person name="Kim H."/>
            <person name="Bhak J."/>
            <person name="Lajeunesse T.C."/>
            <person name="Voolstra C.R."/>
        </authorList>
    </citation>
    <scope>NUCLEOTIDE SEQUENCE [LARGE SCALE GENOMIC DNA]</scope>
    <source>
        <strain evidence="1 2">CCMP2467</strain>
    </source>
</reference>
<feature type="non-terminal residue" evidence="1">
    <location>
        <position position="124"/>
    </location>
</feature>